<sequence length="86" mass="9880">MEYCSEVLFWTYFLIITIYFALILYFNGKTLLLGRRITEQLREVNCYCREAMASRPGEARVGEFTNSAGRLVPSSSCRLSKIPEEG</sequence>
<dbReference type="EMBL" id="KT214389">
    <property type="protein sequence ID" value="ANA76382.1"/>
    <property type="molecule type" value="Genomic_DNA"/>
</dbReference>
<name>A0A166V5L1_9GEMI</name>
<protein>
    <submittedName>
        <fullName evidence="2">V4</fullName>
    </submittedName>
</protein>
<accession>A0A166V5L1</accession>
<evidence type="ECO:0000256" key="1">
    <source>
        <dbReference type="SAM" id="Phobius"/>
    </source>
</evidence>
<organism evidence="2 3">
    <name type="scientific">Plantago lanceolata latent virus</name>
    <dbReference type="NCBI Taxonomy" id="1830242"/>
    <lineage>
        <taxon>Viruses</taxon>
        <taxon>Monodnaviria</taxon>
        <taxon>Shotokuvirae</taxon>
        <taxon>Cressdnaviricota</taxon>
        <taxon>Repensiviricetes</taxon>
        <taxon>Geplafuvirales</taxon>
        <taxon>Geminiviridae</taxon>
        <taxon>Capulavirus</taxon>
        <taxon>Capulavirus plantagonis</taxon>
    </lineage>
</organism>
<dbReference type="GeneID" id="37617487"/>
<keyword evidence="1" id="KW-0812">Transmembrane</keyword>
<evidence type="ECO:0000313" key="2">
    <source>
        <dbReference type="EMBL" id="ANA76382.1"/>
    </source>
</evidence>
<keyword evidence="1" id="KW-1133">Transmembrane helix</keyword>
<keyword evidence="1" id="KW-0472">Membrane</keyword>
<evidence type="ECO:0000313" key="3">
    <source>
        <dbReference type="Proteomes" id="UP000232606"/>
    </source>
</evidence>
<dbReference type="Proteomes" id="UP000232606">
    <property type="component" value="Segment"/>
</dbReference>
<keyword evidence="3" id="KW-1185">Reference proteome</keyword>
<dbReference type="KEGG" id="vg:37617487"/>
<feature type="transmembrane region" description="Helical" evidence="1">
    <location>
        <begin position="7"/>
        <end position="26"/>
    </location>
</feature>
<reference evidence="2 3" key="1">
    <citation type="journal article" date="2016" name="Virology">
        <title>Molecular characterization and prevalence of two capulaviruses: Alfalfa leaf curl virus from France and Euphorbia caput-medusae latent virus from South Africa.</title>
        <authorList>
            <person name="Bernardo P."/>
            <person name="Muhire B."/>
            <person name="Francois S."/>
            <person name="Deshoux M."/>
            <person name="Hartnady P."/>
            <person name="Farkas K."/>
            <person name="Kraberger S."/>
            <person name="Filloux D."/>
            <person name="Fernandez E."/>
            <person name="Galzi S."/>
            <person name="Ferdinand R."/>
            <person name="Granier M."/>
            <person name="Marais A."/>
            <person name="Monge Blasco P."/>
            <person name="Candresse T."/>
            <person name="Escriu F."/>
            <person name="Varsani A."/>
            <person name="Harkins G.W."/>
            <person name="Martin D.P."/>
            <person name="Roumagnac P."/>
        </authorList>
    </citation>
    <scope>NUCLEOTIDE SEQUENCE [LARGE SCALE GENOMIC DNA]</scope>
    <source>
        <strain evidence="2">ALA13_Pl11</strain>
    </source>
</reference>
<dbReference type="RefSeq" id="YP_009506569.1">
    <property type="nucleotide sequence ID" value="NC_038477.1"/>
</dbReference>
<proteinExistence type="predicted"/>